<keyword evidence="2" id="KW-1185">Reference proteome</keyword>
<sequence length="91" mass="10080">MGAKETPHTPLLVVCGLPADECDACAYFRPFAAHWTTSERLDLHVSFAHITKEKGDDVPVTEPDVVVVPDANLWPASSMQVPHPWKCLTRQ</sequence>
<dbReference type="AlphaFoldDB" id="A0AAV0PAP5"/>
<evidence type="ECO:0000313" key="2">
    <source>
        <dbReference type="Proteomes" id="UP001154282"/>
    </source>
</evidence>
<proteinExistence type="predicted"/>
<accession>A0AAV0PAP5</accession>
<gene>
    <name evidence="1" type="ORF">LITE_LOCUS37622</name>
</gene>
<dbReference type="EMBL" id="CAMGYJ010000008">
    <property type="protein sequence ID" value="CAI0467913.1"/>
    <property type="molecule type" value="Genomic_DNA"/>
</dbReference>
<protein>
    <submittedName>
        <fullName evidence="1">Uncharacterized protein</fullName>
    </submittedName>
</protein>
<comment type="caution">
    <text evidence="1">The sequence shown here is derived from an EMBL/GenBank/DDBJ whole genome shotgun (WGS) entry which is preliminary data.</text>
</comment>
<organism evidence="1 2">
    <name type="scientific">Linum tenue</name>
    <dbReference type="NCBI Taxonomy" id="586396"/>
    <lineage>
        <taxon>Eukaryota</taxon>
        <taxon>Viridiplantae</taxon>
        <taxon>Streptophyta</taxon>
        <taxon>Embryophyta</taxon>
        <taxon>Tracheophyta</taxon>
        <taxon>Spermatophyta</taxon>
        <taxon>Magnoliopsida</taxon>
        <taxon>eudicotyledons</taxon>
        <taxon>Gunneridae</taxon>
        <taxon>Pentapetalae</taxon>
        <taxon>rosids</taxon>
        <taxon>fabids</taxon>
        <taxon>Malpighiales</taxon>
        <taxon>Linaceae</taxon>
        <taxon>Linum</taxon>
    </lineage>
</organism>
<dbReference type="Proteomes" id="UP001154282">
    <property type="component" value="Unassembled WGS sequence"/>
</dbReference>
<reference evidence="1" key="1">
    <citation type="submission" date="2022-08" db="EMBL/GenBank/DDBJ databases">
        <authorList>
            <person name="Gutierrez-Valencia J."/>
        </authorList>
    </citation>
    <scope>NUCLEOTIDE SEQUENCE</scope>
</reference>
<name>A0AAV0PAP5_9ROSI</name>
<evidence type="ECO:0000313" key="1">
    <source>
        <dbReference type="EMBL" id="CAI0467913.1"/>
    </source>
</evidence>